<accession>A0A8H5BG55</accession>
<gene>
    <name evidence="1" type="ORF">D9619_001213</name>
</gene>
<dbReference type="EMBL" id="JAACJJ010000028">
    <property type="protein sequence ID" value="KAF5321863.1"/>
    <property type="molecule type" value="Genomic_DNA"/>
</dbReference>
<comment type="caution">
    <text evidence="1">The sequence shown here is derived from an EMBL/GenBank/DDBJ whole genome shotgun (WGS) entry which is preliminary data.</text>
</comment>
<evidence type="ECO:0000313" key="1">
    <source>
        <dbReference type="EMBL" id="KAF5321863.1"/>
    </source>
</evidence>
<name>A0A8H5BG55_9AGAR</name>
<dbReference type="Proteomes" id="UP000567179">
    <property type="component" value="Unassembled WGS sequence"/>
</dbReference>
<proteinExistence type="predicted"/>
<dbReference type="AlphaFoldDB" id="A0A8H5BG55"/>
<evidence type="ECO:0000313" key="2">
    <source>
        <dbReference type="Proteomes" id="UP000567179"/>
    </source>
</evidence>
<sequence length="143" mass="16156">MLECVWMKHEDEASGSEADIASYVFSMALRDDSDNHCVETYEVLRHPGDSEDALDIHVMPLLRPFNSQRLETVGKGVELFQQAPGRSVHRSIMASPFTTPVFFRSLGTDKSVPWFNGRYTDTTPFDPFARYILPGKSDQNLLA</sequence>
<organism evidence="1 2">
    <name type="scientific">Psilocybe cf. subviscida</name>
    <dbReference type="NCBI Taxonomy" id="2480587"/>
    <lineage>
        <taxon>Eukaryota</taxon>
        <taxon>Fungi</taxon>
        <taxon>Dikarya</taxon>
        <taxon>Basidiomycota</taxon>
        <taxon>Agaricomycotina</taxon>
        <taxon>Agaricomycetes</taxon>
        <taxon>Agaricomycetidae</taxon>
        <taxon>Agaricales</taxon>
        <taxon>Agaricineae</taxon>
        <taxon>Strophariaceae</taxon>
        <taxon>Psilocybe</taxon>
    </lineage>
</organism>
<keyword evidence="2" id="KW-1185">Reference proteome</keyword>
<protein>
    <submittedName>
        <fullName evidence="1">Uncharacterized protein</fullName>
    </submittedName>
</protein>
<reference evidence="1 2" key="1">
    <citation type="journal article" date="2020" name="ISME J.">
        <title>Uncovering the hidden diversity of litter-decomposition mechanisms in mushroom-forming fungi.</title>
        <authorList>
            <person name="Floudas D."/>
            <person name="Bentzer J."/>
            <person name="Ahren D."/>
            <person name="Johansson T."/>
            <person name="Persson P."/>
            <person name="Tunlid A."/>
        </authorList>
    </citation>
    <scope>NUCLEOTIDE SEQUENCE [LARGE SCALE GENOMIC DNA]</scope>
    <source>
        <strain evidence="1 2">CBS 101986</strain>
    </source>
</reference>